<keyword evidence="9 11" id="KW-0472">Membrane</keyword>
<feature type="region of interest" description="Disordered" evidence="10">
    <location>
        <begin position="1"/>
        <end position="72"/>
    </location>
</feature>
<dbReference type="SMART" id="SM00382">
    <property type="entry name" value="AAA"/>
    <property type="match status" value="1"/>
</dbReference>
<feature type="transmembrane region" description="Helical" evidence="11">
    <location>
        <begin position="268"/>
        <end position="291"/>
    </location>
</feature>
<feature type="compositionally biased region" description="Low complexity" evidence="10">
    <location>
        <begin position="59"/>
        <end position="70"/>
    </location>
</feature>
<comment type="similarity">
    <text evidence="2">Belongs to the binding-protein-dependent transport system permease family. FecCD subfamily.</text>
</comment>
<evidence type="ECO:0000256" key="5">
    <source>
        <dbReference type="ARBA" id="ARBA00022692"/>
    </source>
</evidence>
<dbReference type="OrthoDB" id="9782305at2"/>
<keyword evidence="14" id="KW-1185">Reference proteome</keyword>
<dbReference type="PANTHER" id="PTHR30472">
    <property type="entry name" value="FERRIC ENTEROBACTIN TRANSPORT SYSTEM PERMEASE PROTEIN"/>
    <property type="match status" value="1"/>
</dbReference>
<dbReference type="Pfam" id="PF01032">
    <property type="entry name" value="FecCD"/>
    <property type="match status" value="1"/>
</dbReference>
<evidence type="ECO:0000259" key="12">
    <source>
        <dbReference type="PROSITE" id="PS50893"/>
    </source>
</evidence>
<dbReference type="PROSITE" id="PS50893">
    <property type="entry name" value="ABC_TRANSPORTER_2"/>
    <property type="match status" value="1"/>
</dbReference>
<dbReference type="Pfam" id="PF00005">
    <property type="entry name" value="ABC_tran"/>
    <property type="match status" value="1"/>
</dbReference>
<feature type="transmembrane region" description="Helical" evidence="11">
    <location>
        <begin position="79"/>
        <end position="100"/>
    </location>
</feature>
<dbReference type="FunFam" id="3.40.50.300:FF:000134">
    <property type="entry name" value="Iron-enterobactin ABC transporter ATP-binding protein"/>
    <property type="match status" value="1"/>
</dbReference>
<dbReference type="InterPro" id="IPR000522">
    <property type="entry name" value="ABC_transptr_permease_BtuC"/>
</dbReference>
<evidence type="ECO:0000256" key="8">
    <source>
        <dbReference type="ARBA" id="ARBA00022989"/>
    </source>
</evidence>
<feature type="transmembrane region" description="Helical" evidence="11">
    <location>
        <begin position="352"/>
        <end position="370"/>
    </location>
</feature>
<organism evidence="13 14">
    <name type="scientific">Rarobacter incanus</name>
    <dbReference type="NCBI Taxonomy" id="153494"/>
    <lineage>
        <taxon>Bacteria</taxon>
        <taxon>Bacillati</taxon>
        <taxon>Actinomycetota</taxon>
        <taxon>Actinomycetes</taxon>
        <taxon>Micrococcales</taxon>
        <taxon>Rarobacteraceae</taxon>
        <taxon>Rarobacter</taxon>
    </lineage>
</organism>
<evidence type="ECO:0000313" key="14">
    <source>
        <dbReference type="Proteomes" id="UP000316181"/>
    </source>
</evidence>
<dbReference type="FunFam" id="1.10.3470.10:FF:000001">
    <property type="entry name" value="Vitamin B12 ABC transporter permease BtuC"/>
    <property type="match status" value="1"/>
</dbReference>
<keyword evidence="3" id="KW-0813">Transport</keyword>
<dbReference type="AlphaFoldDB" id="A0A542SQZ2"/>
<dbReference type="EMBL" id="VFNV01000001">
    <property type="protein sequence ID" value="TQK77033.1"/>
    <property type="molecule type" value="Genomic_DNA"/>
</dbReference>
<keyword evidence="5 11" id="KW-0812">Transmembrane</keyword>
<accession>A0A542SQZ2</accession>
<dbReference type="InterPro" id="IPR003593">
    <property type="entry name" value="AAA+_ATPase"/>
</dbReference>
<evidence type="ECO:0000256" key="7">
    <source>
        <dbReference type="ARBA" id="ARBA00022840"/>
    </source>
</evidence>
<dbReference type="SUPFAM" id="SSF52540">
    <property type="entry name" value="P-loop containing nucleoside triphosphate hydrolases"/>
    <property type="match status" value="1"/>
</dbReference>
<evidence type="ECO:0000256" key="2">
    <source>
        <dbReference type="ARBA" id="ARBA00007935"/>
    </source>
</evidence>
<evidence type="ECO:0000313" key="13">
    <source>
        <dbReference type="EMBL" id="TQK77033.1"/>
    </source>
</evidence>
<dbReference type="NCBIfam" id="TIGR03869">
    <property type="entry name" value="F420-0_ABCperm"/>
    <property type="match status" value="1"/>
</dbReference>
<dbReference type="InterPro" id="IPR037294">
    <property type="entry name" value="ABC_BtuC-like"/>
</dbReference>
<feature type="compositionally biased region" description="Low complexity" evidence="10">
    <location>
        <begin position="17"/>
        <end position="33"/>
    </location>
</feature>
<dbReference type="GO" id="GO:0005886">
    <property type="term" value="C:plasma membrane"/>
    <property type="evidence" value="ECO:0007669"/>
    <property type="project" value="UniProtKB-SubCell"/>
</dbReference>
<evidence type="ECO:0000256" key="4">
    <source>
        <dbReference type="ARBA" id="ARBA00022475"/>
    </source>
</evidence>
<gene>
    <name evidence="13" type="ORF">FB389_1748</name>
</gene>
<dbReference type="InterPro" id="IPR022410">
    <property type="entry name" value="ABC_transptr_permease_F420-0"/>
</dbReference>
<dbReference type="Proteomes" id="UP000316181">
    <property type="component" value="Unassembled WGS sequence"/>
</dbReference>
<keyword evidence="6" id="KW-0547">Nucleotide-binding</keyword>
<evidence type="ECO:0000256" key="1">
    <source>
        <dbReference type="ARBA" id="ARBA00004651"/>
    </source>
</evidence>
<reference evidence="13 14" key="1">
    <citation type="submission" date="2019-06" db="EMBL/GenBank/DDBJ databases">
        <title>Sequencing the genomes of 1000 actinobacteria strains.</title>
        <authorList>
            <person name="Klenk H.-P."/>
        </authorList>
    </citation>
    <scope>NUCLEOTIDE SEQUENCE [LARGE SCALE GENOMIC DNA]</scope>
    <source>
        <strain evidence="13 14">DSM 10596</strain>
    </source>
</reference>
<proteinExistence type="inferred from homology"/>
<dbReference type="InterPro" id="IPR027417">
    <property type="entry name" value="P-loop_NTPase"/>
</dbReference>
<dbReference type="RefSeq" id="WP_142112720.1">
    <property type="nucleotide sequence ID" value="NZ_BAAATB010000006.1"/>
</dbReference>
<dbReference type="GO" id="GO:0005524">
    <property type="term" value="F:ATP binding"/>
    <property type="evidence" value="ECO:0007669"/>
    <property type="project" value="UniProtKB-KW"/>
</dbReference>
<sequence>MTPVGAAPVGQREPSAHSHGAGAAGLPHGTGAARPESAGADARPAHRGNESAATRRLAEAATDGDAAHPAAPRRPLHSAAFVAGLAAVLIASILIAITLGSAHLSLGEVLRALATHLGVNEALRLDPLTTIRDAIVWELRVPRVLTAAAVGAGLALCGAILQALTRNPLADPYLLGLSSGASLGAVSVLLLGVSVALPAAAFAGAMLALTLTVTLGGRGSMNRTVLAGIAVSQGCSAVVSLVIFWTATGDSYREILSWLMGSLAGAQWKSAAIVWAAAIIGIALCFVGNVLDAFGFGDDAATALGVPAGRVRLILFVATALLTGALVSQSGAIGFVGLILPHGVRMVVGSSYRVVLPVSALAGAIFLIWADTAARTVFSPRELPVGVVTSAIGVPVFAWLLRRRSKVALARPAPAHVAAGVEDAAPSPARGTELGYASAGCEPAIPAPALRGRAPAAQPTPGSARFPRPTLAPATGEFGLRAAGVAWAADGTLIIDGVDCVAPAGTVTGLIGPNGSGKSTLLRVLAGLRAPAGGTVMVGDRDLAALSARSRARVIAAVEQAPQPAAGMTALNAVLLGRIPHRSLLASATRQDTSAALESLRQAGVLHAAQRDISTLSGGERQRVHIARALAQEPAVLVLDEPTTYLDVGAQLDVLRLLREVAARGVTVIAAIHELTLAADFCDRAIMLDRGRVRAAGQASEVLRPRLIAEVYGVRCRRLTDPATGESVLSFA</sequence>
<evidence type="ECO:0000256" key="6">
    <source>
        <dbReference type="ARBA" id="ARBA00022741"/>
    </source>
</evidence>
<keyword evidence="8 11" id="KW-1133">Transmembrane helix</keyword>
<dbReference type="PANTHER" id="PTHR30472:SF67">
    <property type="entry name" value="PERMEASE OF ABC TRANSPORTER-RELATED"/>
    <property type="match status" value="1"/>
</dbReference>
<dbReference type="CDD" id="cd06550">
    <property type="entry name" value="TM_ABC_iron-siderophores_like"/>
    <property type="match status" value="1"/>
</dbReference>
<dbReference type="CDD" id="cd03214">
    <property type="entry name" value="ABC_Iron-Siderophores_B12_Hemin"/>
    <property type="match status" value="1"/>
</dbReference>
<name>A0A542SQZ2_9MICO</name>
<feature type="transmembrane region" description="Helical" evidence="11">
    <location>
        <begin position="144"/>
        <end position="164"/>
    </location>
</feature>
<feature type="domain" description="ABC transporter" evidence="12">
    <location>
        <begin position="480"/>
        <end position="715"/>
    </location>
</feature>
<feature type="transmembrane region" description="Helical" evidence="11">
    <location>
        <begin position="225"/>
        <end position="247"/>
    </location>
</feature>
<comment type="subcellular location">
    <subcellularLocation>
        <location evidence="1">Cell membrane</location>
        <topology evidence="1">Multi-pass membrane protein</topology>
    </subcellularLocation>
</comment>
<evidence type="ECO:0000256" key="10">
    <source>
        <dbReference type="SAM" id="MobiDB-lite"/>
    </source>
</evidence>
<feature type="transmembrane region" description="Helical" evidence="11">
    <location>
        <begin position="311"/>
        <end position="340"/>
    </location>
</feature>
<dbReference type="Gene3D" id="3.40.50.300">
    <property type="entry name" value="P-loop containing nucleotide triphosphate hydrolases"/>
    <property type="match status" value="1"/>
</dbReference>
<dbReference type="GO" id="GO:0022857">
    <property type="term" value="F:transmembrane transporter activity"/>
    <property type="evidence" value="ECO:0007669"/>
    <property type="project" value="InterPro"/>
</dbReference>
<evidence type="ECO:0000256" key="9">
    <source>
        <dbReference type="ARBA" id="ARBA00023136"/>
    </source>
</evidence>
<dbReference type="GO" id="GO:0016887">
    <property type="term" value="F:ATP hydrolysis activity"/>
    <property type="evidence" value="ECO:0007669"/>
    <property type="project" value="InterPro"/>
</dbReference>
<dbReference type="SUPFAM" id="SSF81345">
    <property type="entry name" value="ABC transporter involved in vitamin B12 uptake, BtuC"/>
    <property type="match status" value="1"/>
</dbReference>
<keyword evidence="4" id="KW-1003">Cell membrane</keyword>
<evidence type="ECO:0000256" key="3">
    <source>
        <dbReference type="ARBA" id="ARBA00022448"/>
    </source>
</evidence>
<dbReference type="Gene3D" id="1.10.3470.10">
    <property type="entry name" value="ABC transporter involved in vitamin B12 uptake, BtuC"/>
    <property type="match status" value="1"/>
</dbReference>
<dbReference type="InterPro" id="IPR003439">
    <property type="entry name" value="ABC_transporter-like_ATP-bd"/>
</dbReference>
<comment type="caution">
    <text evidence="13">The sequence shown here is derived from an EMBL/GenBank/DDBJ whole genome shotgun (WGS) entry which is preliminary data.</text>
</comment>
<dbReference type="GO" id="GO:0033214">
    <property type="term" value="P:siderophore-iron import into cell"/>
    <property type="evidence" value="ECO:0007669"/>
    <property type="project" value="TreeGrafter"/>
</dbReference>
<feature type="transmembrane region" description="Helical" evidence="11">
    <location>
        <begin position="185"/>
        <end position="213"/>
    </location>
</feature>
<evidence type="ECO:0000256" key="11">
    <source>
        <dbReference type="SAM" id="Phobius"/>
    </source>
</evidence>
<feature type="transmembrane region" description="Helical" evidence="11">
    <location>
        <begin position="382"/>
        <end position="401"/>
    </location>
</feature>
<protein>
    <submittedName>
        <fullName evidence="13">Putative F420-0 ABC transporter permease protein</fullName>
    </submittedName>
</protein>
<keyword evidence="7" id="KW-0067">ATP-binding</keyword>